<organism evidence="2 3">
    <name type="scientific">Loigolactobacillus jiayinensis</name>
    <dbReference type="NCBI Taxonomy" id="2486016"/>
    <lineage>
        <taxon>Bacteria</taxon>
        <taxon>Bacillati</taxon>
        <taxon>Bacillota</taxon>
        <taxon>Bacilli</taxon>
        <taxon>Lactobacillales</taxon>
        <taxon>Lactobacillaceae</taxon>
        <taxon>Loigolactobacillus</taxon>
    </lineage>
</organism>
<proteinExistence type="predicted"/>
<feature type="coiled-coil region" evidence="1">
    <location>
        <begin position="208"/>
        <end position="235"/>
    </location>
</feature>
<comment type="caution">
    <text evidence="2">The sequence shown here is derived from an EMBL/GenBank/DDBJ whole genome shotgun (WGS) entry which is preliminary data.</text>
</comment>
<keyword evidence="1" id="KW-0175">Coiled coil</keyword>
<accession>A0ABW1RD21</accession>
<keyword evidence="3" id="KW-1185">Reference proteome</keyword>
<evidence type="ECO:0000256" key="1">
    <source>
        <dbReference type="SAM" id="Coils"/>
    </source>
</evidence>
<name>A0ABW1RD21_9LACO</name>
<dbReference type="Proteomes" id="UP001596289">
    <property type="component" value="Unassembled WGS sequence"/>
</dbReference>
<evidence type="ECO:0000313" key="3">
    <source>
        <dbReference type="Proteomes" id="UP001596289"/>
    </source>
</evidence>
<dbReference type="Pfam" id="PF07083">
    <property type="entry name" value="DUF1351"/>
    <property type="match status" value="1"/>
</dbReference>
<dbReference type="InterPro" id="IPR009785">
    <property type="entry name" value="Prophage_Lj928_Orf309"/>
</dbReference>
<sequence length="287" mass="32997">MNELTASEQLDFSVEYKPTLITINNQDKLDQAIDDYISHYEKLVVTEQTLADDKKVKQSLNSLKKQLNSKRIEIHKKFDQPYTDFKAEIDNMIGRIEQVINPIDQGIAKFEEQQKKQRLDEVKALITEMAPNYHVDPGEIEIDESWLTKSLSKKKRLDAIAGAMTLKAQDKKRLAEGIAAVTNYAELLKIDVAGWIAQLKQGQDLSYLQEQMKRAAEEKAKKAEYEQAMTKLKTEQQGNKIVDTSTGEIVEETHTRVVKITCTKKQMWHLYEFMINNEITAETVVMK</sequence>
<dbReference type="RefSeq" id="WP_125552709.1">
    <property type="nucleotide sequence ID" value="NZ_JBHSSL010000041.1"/>
</dbReference>
<gene>
    <name evidence="2" type="ORF">ACFQGP_07345</name>
</gene>
<evidence type="ECO:0000313" key="2">
    <source>
        <dbReference type="EMBL" id="MFC6170387.1"/>
    </source>
</evidence>
<reference evidence="3" key="1">
    <citation type="journal article" date="2019" name="Int. J. Syst. Evol. Microbiol.">
        <title>The Global Catalogue of Microorganisms (GCM) 10K type strain sequencing project: providing services to taxonomists for standard genome sequencing and annotation.</title>
        <authorList>
            <consortium name="The Broad Institute Genomics Platform"/>
            <consortium name="The Broad Institute Genome Sequencing Center for Infectious Disease"/>
            <person name="Wu L."/>
            <person name="Ma J."/>
        </authorList>
    </citation>
    <scope>NUCLEOTIDE SEQUENCE [LARGE SCALE GENOMIC DNA]</scope>
    <source>
        <strain evidence="3">CCM 8904</strain>
    </source>
</reference>
<dbReference type="EMBL" id="JBHSSL010000041">
    <property type="protein sequence ID" value="MFC6170387.1"/>
    <property type="molecule type" value="Genomic_DNA"/>
</dbReference>
<protein>
    <submittedName>
        <fullName evidence="2">DUF1351 domain-containing protein</fullName>
    </submittedName>
</protein>